<keyword evidence="3" id="KW-1185">Reference proteome</keyword>
<keyword evidence="1" id="KW-0812">Transmembrane</keyword>
<keyword evidence="1" id="KW-1133">Transmembrane helix</keyword>
<sequence length="111" mass="13037">EDHDGISTHWNLNEKLKHDRHKIVRLRKTVNAQRTSINQRNRIVKIIKGHEENVSRIYGVIISSFVNMVGSLRLAYYLLQHASCYEWGRWGIFNDIYLEFVTIVIVALGFL</sequence>
<name>A0A9N9BK40_9GLOM</name>
<organism evidence="2 3">
    <name type="scientific">Acaulospora morrowiae</name>
    <dbReference type="NCBI Taxonomy" id="94023"/>
    <lineage>
        <taxon>Eukaryota</taxon>
        <taxon>Fungi</taxon>
        <taxon>Fungi incertae sedis</taxon>
        <taxon>Mucoromycota</taxon>
        <taxon>Glomeromycotina</taxon>
        <taxon>Glomeromycetes</taxon>
        <taxon>Diversisporales</taxon>
        <taxon>Acaulosporaceae</taxon>
        <taxon>Acaulospora</taxon>
    </lineage>
</organism>
<dbReference type="Proteomes" id="UP000789342">
    <property type="component" value="Unassembled WGS sequence"/>
</dbReference>
<gene>
    <name evidence="2" type="ORF">AMORRO_LOCUS6299</name>
</gene>
<dbReference type="AlphaFoldDB" id="A0A9N9BK40"/>
<dbReference type="EMBL" id="CAJVPV010004130">
    <property type="protein sequence ID" value="CAG8567280.1"/>
    <property type="molecule type" value="Genomic_DNA"/>
</dbReference>
<evidence type="ECO:0000313" key="3">
    <source>
        <dbReference type="Proteomes" id="UP000789342"/>
    </source>
</evidence>
<keyword evidence="1" id="KW-0472">Membrane</keyword>
<feature type="transmembrane region" description="Helical" evidence="1">
    <location>
        <begin position="91"/>
        <end position="110"/>
    </location>
</feature>
<accession>A0A9N9BK40</accession>
<feature type="non-terminal residue" evidence="2">
    <location>
        <position position="111"/>
    </location>
</feature>
<protein>
    <submittedName>
        <fullName evidence="2">8536_t:CDS:1</fullName>
    </submittedName>
</protein>
<proteinExistence type="predicted"/>
<feature type="transmembrane region" description="Helical" evidence="1">
    <location>
        <begin position="57"/>
        <end position="79"/>
    </location>
</feature>
<reference evidence="2" key="1">
    <citation type="submission" date="2021-06" db="EMBL/GenBank/DDBJ databases">
        <authorList>
            <person name="Kallberg Y."/>
            <person name="Tangrot J."/>
            <person name="Rosling A."/>
        </authorList>
    </citation>
    <scope>NUCLEOTIDE SEQUENCE</scope>
    <source>
        <strain evidence="2">CL551</strain>
    </source>
</reference>
<evidence type="ECO:0000313" key="2">
    <source>
        <dbReference type="EMBL" id="CAG8567280.1"/>
    </source>
</evidence>
<evidence type="ECO:0000256" key="1">
    <source>
        <dbReference type="SAM" id="Phobius"/>
    </source>
</evidence>
<comment type="caution">
    <text evidence="2">The sequence shown here is derived from an EMBL/GenBank/DDBJ whole genome shotgun (WGS) entry which is preliminary data.</text>
</comment>